<dbReference type="AlphaFoldDB" id="A0A3D8SFZ1"/>
<feature type="transmembrane region" description="Helical" evidence="8">
    <location>
        <begin position="333"/>
        <end position="353"/>
    </location>
</feature>
<protein>
    <submittedName>
        <fullName evidence="10">Putative sugar transporter-1</fullName>
    </submittedName>
</protein>
<dbReference type="PROSITE" id="PS50850">
    <property type="entry name" value="MFS"/>
    <property type="match status" value="1"/>
</dbReference>
<feature type="transmembrane region" description="Helical" evidence="8">
    <location>
        <begin position="404"/>
        <end position="424"/>
    </location>
</feature>
<evidence type="ECO:0000256" key="6">
    <source>
        <dbReference type="ARBA" id="ARBA00023136"/>
    </source>
</evidence>
<dbReference type="InterPro" id="IPR050360">
    <property type="entry name" value="MFS_Sugar_Transporters"/>
</dbReference>
<comment type="caution">
    <text evidence="10">The sequence shown here is derived from an EMBL/GenBank/DDBJ whole genome shotgun (WGS) entry which is preliminary data.</text>
</comment>
<dbReference type="SUPFAM" id="SSF103473">
    <property type="entry name" value="MFS general substrate transporter"/>
    <property type="match status" value="1"/>
</dbReference>
<keyword evidence="3 7" id="KW-0813">Transport</keyword>
<evidence type="ECO:0000256" key="8">
    <source>
        <dbReference type="SAM" id="Phobius"/>
    </source>
</evidence>
<reference evidence="10 11" key="1">
    <citation type="journal article" date="2018" name="IMA Fungus">
        <title>IMA Genome-F 9: Draft genome sequence of Annulohypoxylon stygium, Aspergillus mulundensis, Berkeleyomyces basicola (syn. Thielaviopsis basicola), Ceratocystis smalleyi, two Cercospora beticola strains, Coleophoma cylindrospora, Fusarium fracticaudum, Phialophora cf. hyalina, and Morchella septimelata.</title>
        <authorList>
            <person name="Wingfield B.D."/>
            <person name="Bills G.F."/>
            <person name="Dong Y."/>
            <person name="Huang W."/>
            <person name="Nel W.J."/>
            <person name="Swalarsk-Parry B.S."/>
            <person name="Vaghefi N."/>
            <person name="Wilken P.M."/>
            <person name="An Z."/>
            <person name="de Beer Z.W."/>
            <person name="De Vos L."/>
            <person name="Chen L."/>
            <person name="Duong T.A."/>
            <person name="Gao Y."/>
            <person name="Hammerbacher A."/>
            <person name="Kikkert J.R."/>
            <person name="Li Y."/>
            <person name="Li H."/>
            <person name="Li K."/>
            <person name="Li Q."/>
            <person name="Liu X."/>
            <person name="Ma X."/>
            <person name="Naidoo K."/>
            <person name="Pethybridge S.J."/>
            <person name="Sun J."/>
            <person name="Steenkamp E.T."/>
            <person name="van der Nest M.A."/>
            <person name="van Wyk S."/>
            <person name="Wingfield M.J."/>
            <person name="Xiong C."/>
            <person name="Yue Q."/>
            <person name="Zhang X."/>
        </authorList>
    </citation>
    <scope>NUCLEOTIDE SEQUENCE [LARGE SCALE GENOMIC DNA]</scope>
    <source>
        <strain evidence="10 11">BP6252</strain>
    </source>
</reference>
<comment type="similarity">
    <text evidence="2 7">Belongs to the major facilitator superfamily. Sugar transporter (TC 2.A.1.1) family.</text>
</comment>
<evidence type="ECO:0000313" key="10">
    <source>
        <dbReference type="EMBL" id="RDW85206.1"/>
    </source>
</evidence>
<feature type="transmembrane region" description="Helical" evidence="8">
    <location>
        <begin position="60"/>
        <end position="82"/>
    </location>
</feature>
<sequence length="510" mass="56275">MFKPALFQCFNRTLALSCILIAISTFNYGFDNQAFSTTQAMTPFTKQFGTYNPKTKTYHLETYFTSLFNSLQYIGFGVGVIIGSKVSSHFGRRWCMFSMSCWALVTATIAVTSSSRWQILSARMLNYVYIGMELSVVPIYQSEIVPARARGFVVATYQLSLILGGLVINSVCRGTSTLPDNRAWRIPLGCFYIIPSIIISLIWFVPESPRWLLSKGRTDDARKAMNQLRAGTSTDEEIEAELAATQYTLDHELERGTFAELWQGVNLKRTLLAMGVNFSQQATGQAFASQYGAIFIKSLNTVNTFDMTLINSSVNAISTMVNMSIVDRVGRKPLLLTGAAIQVAGLFTMGGLGTVANPTLAMKNAIVAMLSVFLVGFSIGWAPLTYVITTELPALHLRDQTQQVASLVNVATSFVVSFTVPYLLNAPYANLGSKVGFIYGSIAFCTFIFTWFCIPECKGKTLEEIDFMFNECVPVRQFDRFQAQEHLQSALGKEQSGGSKADSDVHIIGV</sequence>
<evidence type="ECO:0000256" key="1">
    <source>
        <dbReference type="ARBA" id="ARBA00004141"/>
    </source>
</evidence>
<evidence type="ECO:0000256" key="4">
    <source>
        <dbReference type="ARBA" id="ARBA00022692"/>
    </source>
</evidence>
<dbReference type="EMBL" id="PDLM01000002">
    <property type="protein sequence ID" value="RDW85206.1"/>
    <property type="molecule type" value="Genomic_DNA"/>
</dbReference>
<dbReference type="Pfam" id="PF00083">
    <property type="entry name" value="Sugar_tr"/>
    <property type="match status" value="1"/>
</dbReference>
<feature type="transmembrane region" description="Helical" evidence="8">
    <location>
        <begin position="436"/>
        <end position="454"/>
    </location>
</feature>
<dbReference type="FunFam" id="1.20.1250.20:FF:000078">
    <property type="entry name" value="MFS maltose transporter, putative"/>
    <property type="match status" value="1"/>
</dbReference>
<accession>A0A3D8SFZ1</accession>
<comment type="subcellular location">
    <subcellularLocation>
        <location evidence="1">Membrane</location>
        <topology evidence="1">Multi-pass membrane protein</topology>
    </subcellularLocation>
</comment>
<feature type="transmembrane region" description="Helical" evidence="8">
    <location>
        <begin position="183"/>
        <end position="205"/>
    </location>
</feature>
<evidence type="ECO:0000313" key="11">
    <source>
        <dbReference type="Proteomes" id="UP000256645"/>
    </source>
</evidence>
<keyword evidence="4 8" id="KW-0812">Transmembrane</keyword>
<evidence type="ECO:0000256" key="7">
    <source>
        <dbReference type="RuleBase" id="RU003346"/>
    </source>
</evidence>
<dbReference type="OrthoDB" id="6612291at2759"/>
<name>A0A3D8SFZ1_9HELO</name>
<dbReference type="Gene3D" id="1.20.1250.20">
    <property type="entry name" value="MFS general substrate transporter like domains"/>
    <property type="match status" value="1"/>
</dbReference>
<gene>
    <name evidence="10" type="ORF">BP6252_02796</name>
</gene>
<feature type="domain" description="Major facilitator superfamily (MFS) profile" evidence="9">
    <location>
        <begin position="17"/>
        <end position="458"/>
    </location>
</feature>
<keyword evidence="10" id="KW-0762">Sugar transport</keyword>
<dbReference type="InterPro" id="IPR036259">
    <property type="entry name" value="MFS_trans_sf"/>
</dbReference>
<dbReference type="InterPro" id="IPR005828">
    <property type="entry name" value="MFS_sugar_transport-like"/>
</dbReference>
<evidence type="ECO:0000256" key="3">
    <source>
        <dbReference type="ARBA" id="ARBA00022448"/>
    </source>
</evidence>
<dbReference type="PANTHER" id="PTHR48022">
    <property type="entry name" value="PLASTIDIC GLUCOSE TRANSPORTER 4"/>
    <property type="match status" value="1"/>
</dbReference>
<dbReference type="GO" id="GO:0005351">
    <property type="term" value="F:carbohydrate:proton symporter activity"/>
    <property type="evidence" value="ECO:0007669"/>
    <property type="project" value="TreeGrafter"/>
</dbReference>
<dbReference type="GO" id="GO:0016020">
    <property type="term" value="C:membrane"/>
    <property type="evidence" value="ECO:0007669"/>
    <property type="project" value="UniProtKB-SubCell"/>
</dbReference>
<dbReference type="NCBIfam" id="TIGR00879">
    <property type="entry name" value="SP"/>
    <property type="match status" value="1"/>
</dbReference>
<feature type="transmembrane region" description="Helical" evidence="8">
    <location>
        <begin position="365"/>
        <end position="384"/>
    </location>
</feature>
<dbReference type="InterPro" id="IPR020846">
    <property type="entry name" value="MFS_dom"/>
</dbReference>
<proteinExistence type="inferred from homology"/>
<dbReference type="Proteomes" id="UP000256645">
    <property type="component" value="Unassembled WGS sequence"/>
</dbReference>
<evidence type="ECO:0000256" key="5">
    <source>
        <dbReference type="ARBA" id="ARBA00022989"/>
    </source>
</evidence>
<keyword evidence="11" id="KW-1185">Reference proteome</keyword>
<dbReference type="PANTHER" id="PTHR48022:SF10">
    <property type="entry name" value="MAJOR FACILITATOR SUPERFAMILY (MFS) PROFILE DOMAIN-CONTAINING PROTEIN"/>
    <property type="match status" value="1"/>
</dbReference>
<keyword evidence="5 8" id="KW-1133">Transmembrane helix</keyword>
<evidence type="ECO:0000256" key="2">
    <source>
        <dbReference type="ARBA" id="ARBA00010992"/>
    </source>
</evidence>
<organism evidence="10 11">
    <name type="scientific">Coleophoma cylindrospora</name>
    <dbReference type="NCBI Taxonomy" id="1849047"/>
    <lineage>
        <taxon>Eukaryota</taxon>
        <taxon>Fungi</taxon>
        <taxon>Dikarya</taxon>
        <taxon>Ascomycota</taxon>
        <taxon>Pezizomycotina</taxon>
        <taxon>Leotiomycetes</taxon>
        <taxon>Helotiales</taxon>
        <taxon>Dermateaceae</taxon>
        <taxon>Coleophoma</taxon>
    </lineage>
</organism>
<evidence type="ECO:0000259" key="9">
    <source>
        <dbReference type="PROSITE" id="PS50850"/>
    </source>
</evidence>
<feature type="transmembrane region" description="Helical" evidence="8">
    <location>
        <begin position="152"/>
        <end position="171"/>
    </location>
</feature>
<dbReference type="InterPro" id="IPR003663">
    <property type="entry name" value="Sugar/inositol_transpt"/>
</dbReference>
<keyword evidence="6 8" id="KW-0472">Membrane</keyword>